<evidence type="ECO:0000313" key="1">
    <source>
        <dbReference type="EMBL" id="EMY68302.1"/>
    </source>
</evidence>
<protein>
    <submittedName>
        <fullName evidence="1">Uncharacterized protein</fullName>
    </submittedName>
</protein>
<dbReference type="AlphaFoldDB" id="N1W4Y3"/>
<gene>
    <name evidence="1" type="ORF">LEP1GSC199_0863</name>
</gene>
<comment type="caution">
    <text evidence="1">The sequence shown here is derived from an EMBL/GenBank/DDBJ whole genome shotgun (WGS) entry which is preliminary data.</text>
</comment>
<proteinExistence type="predicted"/>
<sequence>MQGKQRSAEVFSQTVRKKSFFPHFRQRLFFVFFLAGL</sequence>
<dbReference type="Proteomes" id="UP000012227">
    <property type="component" value="Unassembled WGS sequence"/>
</dbReference>
<name>N1W4Y3_9LEPT</name>
<dbReference type="EMBL" id="AOGY02000072">
    <property type="protein sequence ID" value="EMY68302.1"/>
    <property type="molecule type" value="Genomic_DNA"/>
</dbReference>
<accession>N1W4Y3</accession>
<organism evidence="1 2">
    <name type="scientific">Leptospira vanthielii serovar Holland str. Waz Holland = ATCC 700522</name>
    <dbReference type="NCBI Taxonomy" id="1218591"/>
    <lineage>
        <taxon>Bacteria</taxon>
        <taxon>Pseudomonadati</taxon>
        <taxon>Spirochaetota</taxon>
        <taxon>Spirochaetia</taxon>
        <taxon>Leptospirales</taxon>
        <taxon>Leptospiraceae</taxon>
        <taxon>Leptospira</taxon>
    </lineage>
</organism>
<evidence type="ECO:0000313" key="2">
    <source>
        <dbReference type="Proteomes" id="UP000012227"/>
    </source>
</evidence>
<reference evidence="1 2" key="1">
    <citation type="submission" date="2013-03" db="EMBL/GenBank/DDBJ databases">
        <authorList>
            <person name="Harkins D.M."/>
            <person name="Durkin A.S."/>
            <person name="Brinkac L.M."/>
            <person name="Haft D.H."/>
            <person name="Selengut J.D."/>
            <person name="Sanka R."/>
            <person name="DePew J."/>
            <person name="Purushe J."/>
            <person name="Galloway R.L."/>
            <person name="Vinetz J.M."/>
            <person name="Sutton G.G."/>
            <person name="Nierman W.C."/>
            <person name="Fouts D.E."/>
        </authorList>
    </citation>
    <scope>NUCLEOTIDE SEQUENCE [LARGE SCALE GENOMIC DNA]</scope>
    <source>
        <strain evidence="1 2">Waz Holland</strain>
    </source>
</reference>